<dbReference type="PANTHER" id="PTHR48041:SF22">
    <property type="entry name" value="ABC TRANSPORTER G FAMILY MEMBER 9"/>
    <property type="match status" value="1"/>
</dbReference>
<dbReference type="InterPro" id="IPR013525">
    <property type="entry name" value="ABC2_TM"/>
</dbReference>
<evidence type="ECO:0000256" key="1">
    <source>
        <dbReference type="ARBA" id="ARBA00004141"/>
    </source>
</evidence>
<feature type="transmembrane region" description="Helical" evidence="6">
    <location>
        <begin position="84"/>
        <end position="104"/>
    </location>
</feature>
<evidence type="ECO:0000313" key="9">
    <source>
        <dbReference type="Proteomes" id="UP001291926"/>
    </source>
</evidence>
<sequence length="209" mass="22832">MFHKVLLLSEGNPLYFGKGSNALDYFSSVGFVPSVAMDPAGGISPDDSCEDEIAIKQTLVCSYKENLSKSVKSEVGSDHNQLELLFFNCGFLASYPVFQGIFTFSRDRAMLAKERASGMYHLSSYFMALTLGDLPMDLVLPTIFSIITYWMAGLNPTPESFFSGLFVLLYSMLCSKGLGLAIGAMIVNMESTTAFGTVFTLTFLQPSGF</sequence>
<evidence type="ECO:0000256" key="2">
    <source>
        <dbReference type="ARBA" id="ARBA00022448"/>
    </source>
</evidence>
<keyword evidence="5 6" id="KW-0472">Membrane</keyword>
<evidence type="ECO:0000256" key="5">
    <source>
        <dbReference type="ARBA" id="ARBA00023136"/>
    </source>
</evidence>
<accession>A0ABR0DTS6</accession>
<keyword evidence="3 6" id="KW-0812">Transmembrane</keyword>
<feature type="transmembrane region" description="Helical" evidence="6">
    <location>
        <begin position="125"/>
        <end position="152"/>
    </location>
</feature>
<proteinExistence type="predicted"/>
<name>A0ABR0DTS6_9LAMI</name>
<evidence type="ECO:0000256" key="6">
    <source>
        <dbReference type="SAM" id="Phobius"/>
    </source>
</evidence>
<dbReference type="EMBL" id="JAYDYQ010001087">
    <property type="protein sequence ID" value="KAK4492634.1"/>
    <property type="molecule type" value="Genomic_DNA"/>
</dbReference>
<keyword evidence="2" id="KW-0813">Transport</keyword>
<keyword evidence="4 6" id="KW-1133">Transmembrane helix</keyword>
<comment type="caution">
    <text evidence="8">The sequence shown here is derived from an EMBL/GenBank/DDBJ whole genome shotgun (WGS) entry which is preliminary data.</text>
</comment>
<evidence type="ECO:0000313" key="8">
    <source>
        <dbReference type="EMBL" id="KAK4492634.1"/>
    </source>
</evidence>
<dbReference type="PANTHER" id="PTHR48041">
    <property type="entry name" value="ABC TRANSPORTER G FAMILY MEMBER 28"/>
    <property type="match status" value="1"/>
</dbReference>
<evidence type="ECO:0000256" key="3">
    <source>
        <dbReference type="ARBA" id="ARBA00022692"/>
    </source>
</evidence>
<dbReference type="InterPro" id="IPR050352">
    <property type="entry name" value="ABCG_transporters"/>
</dbReference>
<reference evidence="8 9" key="1">
    <citation type="journal article" date="2023" name="bioRxiv">
        <title>Genome report: Whole genome sequence and annotation of Penstemon davidsonii.</title>
        <authorList>
            <person name="Ostevik K.L."/>
            <person name="Alabady M."/>
            <person name="Zhang M."/>
            <person name="Rausher M.D."/>
        </authorList>
    </citation>
    <scope>NUCLEOTIDE SEQUENCE [LARGE SCALE GENOMIC DNA]</scope>
    <source>
        <strain evidence="8">DNT005</strain>
        <tissue evidence="8">Whole leaf</tissue>
    </source>
</reference>
<feature type="domain" description="ABC-2 type transporter transmembrane" evidence="7">
    <location>
        <begin position="80"/>
        <end position="209"/>
    </location>
</feature>
<comment type="subcellular location">
    <subcellularLocation>
        <location evidence="1">Membrane</location>
        <topology evidence="1">Multi-pass membrane protein</topology>
    </subcellularLocation>
</comment>
<dbReference type="Pfam" id="PF01061">
    <property type="entry name" value="ABC2_membrane"/>
    <property type="match status" value="1"/>
</dbReference>
<evidence type="ECO:0000256" key="4">
    <source>
        <dbReference type="ARBA" id="ARBA00022989"/>
    </source>
</evidence>
<keyword evidence="9" id="KW-1185">Reference proteome</keyword>
<gene>
    <name evidence="8" type="ORF">RD792_003452</name>
</gene>
<protein>
    <recommendedName>
        <fullName evidence="7">ABC-2 type transporter transmembrane domain-containing protein</fullName>
    </recommendedName>
</protein>
<dbReference type="Proteomes" id="UP001291926">
    <property type="component" value="Unassembled WGS sequence"/>
</dbReference>
<evidence type="ECO:0000259" key="7">
    <source>
        <dbReference type="Pfam" id="PF01061"/>
    </source>
</evidence>
<feature type="transmembrane region" description="Helical" evidence="6">
    <location>
        <begin position="164"/>
        <end position="187"/>
    </location>
</feature>
<organism evidence="8 9">
    <name type="scientific">Penstemon davidsonii</name>
    <dbReference type="NCBI Taxonomy" id="160366"/>
    <lineage>
        <taxon>Eukaryota</taxon>
        <taxon>Viridiplantae</taxon>
        <taxon>Streptophyta</taxon>
        <taxon>Embryophyta</taxon>
        <taxon>Tracheophyta</taxon>
        <taxon>Spermatophyta</taxon>
        <taxon>Magnoliopsida</taxon>
        <taxon>eudicotyledons</taxon>
        <taxon>Gunneridae</taxon>
        <taxon>Pentapetalae</taxon>
        <taxon>asterids</taxon>
        <taxon>lamiids</taxon>
        <taxon>Lamiales</taxon>
        <taxon>Plantaginaceae</taxon>
        <taxon>Cheloneae</taxon>
        <taxon>Penstemon</taxon>
    </lineage>
</organism>